<evidence type="ECO:0000313" key="2">
    <source>
        <dbReference type="Proteomes" id="UP000198211"/>
    </source>
</evidence>
<organism evidence="1 2">
    <name type="scientific">Phytophthora megakarya</name>
    <dbReference type="NCBI Taxonomy" id="4795"/>
    <lineage>
        <taxon>Eukaryota</taxon>
        <taxon>Sar</taxon>
        <taxon>Stramenopiles</taxon>
        <taxon>Oomycota</taxon>
        <taxon>Peronosporomycetes</taxon>
        <taxon>Peronosporales</taxon>
        <taxon>Peronosporaceae</taxon>
        <taxon>Phytophthora</taxon>
    </lineage>
</organism>
<dbReference type="PANTHER" id="PTHR47169:SF2">
    <property type="entry name" value="OS01G0541250 PROTEIN"/>
    <property type="match status" value="1"/>
</dbReference>
<dbReference type="PANTHER" id="PTHR47169">
    <property type="entry name" value="OS01G0541250 PROTEIN"/>
    <property type="match status" value="1"/>
</dbReference>
<evidence type="ECO:0000313" key="1">
    <source>
        <dbReference type="EMBL" id="OWZ01306.1"/>
    </source>
</evidence>
<reference evidence="2" key="1">
    <citation type="submission" date="2017-03" db="EMBL/GenBank/DDBJ databases">
        <title>Phytopthora megakarya and P. palmivora, two closely related causual agents of cacao black pod achieved similar genome size and gene model numbers by different mechanisms.</title>
        <authorList>
            <person name="Ali S."/>
            <person name="Shao J."/>
            <person name="Larry D.J."/>
            <person name="Kronmiller B."/>
            <person name="Shen D."/>
            <person name="Strem M.D."/>
            <person name="Melnick R.L."/>
            <person name="Guiltinan M.J."/>
            <person name="Tyler B.M."/>
            <person name="Meinhardt L.W."/>
            <person name="Bailey B.A."/>
        </authorList>
    </citation>
    <scope>NUCLEOTIDE SEQUENCE [LARGE SCALE GENOMIC DNA]</scope>
    <source>
        <strain evidence="2">zdho120</strain>
    </source>
</reference>
<accession>A0A225V609</accession>
<gene>
    <name evidence="1" type="ORF">PHMEG_00027337</name>
</gene>
<keyword evidence="2" id="KW-1185">Reference proteome</keyword>
<comment type="caution">
    <text evidence="1">The sequence shown here is derived from an EMBL/GenBank/DDBJ whole genome shotgun (WGS) entry which is preliminary data.</text>
</comment>
<dbReference type="EMBL" id="NBNE01006948">
    <property type="protein sequence ID" value="OWZ01306.1"/>
    <property type="molecule type" value="Genomic_DNA"/>
</dbReference>
<dbReference type="OrthoDB" id="103147at2759"/>
<protein>
    <submittedName>
        <fullName evidence="1">Mar9 Transposase</fullName>
    </submittedName>
</protein>
<dbReference type="AlphaFoldDB" id="A0A225V609"/>
<dbReference type="Proteomes" id="UP000198211">
    <property type="component" value="Unassembled WGS sequence"/>
</dbReference>
<proteinExistence type="predicted"/>
<sequence>MTGLTPVLAKREHVDPSNWTVLNFWSASLLCHFVGGQLLRHSNTIHPLLTTENKRNRIRHIVKNVVHDVATSYFSPTYKVMHLEEKWFNEAKGKKVFYILPGQAVPHR</sequence>
<name>A0A225V609_9STRA</name>